<keyword evidence="3" id="KW-1185">Reference proteome</keyword>
<evidence type="ECO:0000256" key="1">
    <source>
        <dbReference type="SAM" id="SignalP"/>
    </source>
</evidence>
<reference evidence="2 3" key="1">
    <citation type="submission" date="2024-06" db="EMBL/GenBank/DDBJ databases">
        <title>The Natural Products Discovery Center: Release of the First 8490 Sequenced Strains for Exploring Actinobacteria Biosynthetic Diversity.</title>
        <authorList>
            <person name="Kalkreuter E."/>
            <person name="Kautsar S.A."/>
            <person name="Yang D."/>
            <person name="Bader C.D."/>
            <person name="Teijaro C.N."/>
            <person name="Fluegel L."/>
            <person name="Davis C.M."/>
            <person name="Simpson J.R."/>
            <person name="Lauterbach L."/>
            <person name="Steele A.D."/>
            <person name="Gui C."/>
            <person name="Meng S."/>
            <person name="Li G."/>
            <person name="Viehrig K."/>
            <person name="Ye F."/>
            <person name="Su P."/>
            <person name="Kiefer A.F."/>
            <person name="Nichols A."/>
            <person name="Cepeda A.J."/>
            <person name="Yan W."/>
            <person name="Fan B."/>
            <person name="Jiang Y."/>
            <person name="Adhikari A."/>
            <person name="Zheng C.-J."/>
            <person name="Schuster L."/>
            <person name="Cowan T.M."/>
            <person name="Smanski M.J."/>
            <person name="Chevrette M.G."/>
            <person name="De Carvalho L.P.S."/>
            <person name="Shen B."/>
        </authorList>
    </citation>
    <scope>NUCLEOTIDE SEQUENCE [LARGE SCALE GENOMIC DNA]</scope>
    <source>
        <strain evidence="2 3">NPDC000234</strain>
    </source>
</reference>
<dbReference type="EMBL" id="JBEPEK010000461">
    <property type="protein sequence ID" value="MER7185593.1"/>
    <property type="molecule type" value="Genomic_DNA"/>
</dbReference>
<name>A0ABV1X989_9ACTN</name>
<evidence type="ECO:0000313" key="2">
    <source>
        <dbReference type="EMBL" id="MER7185593.1"/>
    </source>
</evidence>
<evidence type="ECO:0000313" key="3">
    <source>
        <dbReference type="Proteomes" id="UP001474181"/>
    </source>
</evidence>
<feature type="signal peptide" evidence="1">
    <location>
        <begin position="1"/>
        <end position="28"/>
    </location>
</feature>
<dbReference type="Proteomes" id="UP001474181">
    <property type="component" value="Unassembled WGS sequence"/>
</dbReference>
<feature type="chain" id="PRO_5046199767" evidence="1">
    <location>
        <begin position="29"/>
        <end position="148"/>
    </location>
</feature>
<sequence length="148" mass="15557">MKVRNWAASLSVLALAAAGTAIATPANAAGCYGSTCEGKDPAAYCQSDAITPSNGAVWLGSAYVELRYSPSCRAAWARISQATYVPQDQSVPWVTVHRTSDGKEYTCAVPNGSTGCYTKMVNDIDVKSYAKGFYDGGARTWSGSTGSY</sequence>
<accession>A0ABV1X989</accession>
<dbReference type="Pfam" id="PF10901">
    <property type="entry name" value="DUF2690"/>
    <property type="match status" value="1"/>
</dbReference>
<gene>
    <name evidence="2" type="ORF">ABT404_40090</name>
</gene>
<comment type="caution">
    <text evidence="2">The sequence shown here is derived from an EMBL/GenBank/DDBJ whole genome shotgun (WGS) entry which is preliminary data.</text>
</comment>
<dbReference type="RefSeq" id="WP_350788631.1">
    <property type="nucleotide sequence ID" value="NZ_JBEPEK010000461.1"/>
</dbReference>
<protein>
    <submittedName>
        <fullName evidence="2">DUF2690 domain-containing protein</fullName>
    </submittedName>
</protein>
<proteinExistence type="predicted"/>
<keyword evidence="1" id="KW-0732">Signal</keyword>
<organism evidence="2 3">
    <name type="scientific">Streptomyces hyaluromycini</name>
    <dbReference type="NCBI Taxonomy" id="1377993"/>
    <lineage>
        <taxon>Bacteria</taxon>
        <taxon>Bacillati</taxon>
        <taxon>Actinomycetota</taxon>
        <taxon>Actinomycetes</taxon>
        <taxon>Kitasatosporales</taxon>
        <taxon>Streptomycetaceae</taxon>
        <taxon>Streptomyces</taxon>
    </lineage>
</organism>
<dbReference type="InterPro" id="IPR021224">
    <property type="entry name" value="DUF2690"/>
</dbReference>